<evidence type="ECO:0000313" key="3">
    <source>
        <dbReference type="EMBL" id="MBK8524109.1"/>
    </source>
</evidence>
<dbReference type="Pfam" id="PF06293">
    <property type="entry name" value="Kdo"/>
    <property type="match status" value="1"/>
</dbReference>
<sequence>MSDVVSDAGVFLDEPFRSQWAGQDPFVAVEALQGRVYRELEARRTLRTEVGGCGFFVKIHRGVGWGEIVKNLLSLRLPVLGASNEWRAIKRLEALGVATMRAVAYGVRGGNPAMQHSFIITEELAPTVSLEDFCRDWPSQPPAPGLKRALIARVATMARDMHRGGVNHRDFYICHFLLHLDPAPTADAFKLSLIDLHRAQVRAVTPRRWRDKDLASLYFSALDIGLTQRDFLRFLRIYFDAPLRTILADEVGLLAHLDREAARLQKRYQKKFAPGVAA</sequence>
<keyword evidence="1" id="KW-0067">ATP-binding</keyword>
<dbReference type="PIRSF" id="PIRSF037318">
    <property type="entry name" value="RfaP"/>
    <property type="match status" value="1"/>
</dbReference>
<keyword evidence="1" id="KW-0547">Nucleotide-binding</keyword>
<keyword evidence="1 3" id="KW-0418">Kinase</keyword>
<proteinExistence type="inferred from homology"/>
<keyword evidence="1" id="KW-0448">Lipopolysaccharide biosynthesis</keyword>
<dbReference type="Proteomes" id="UP000886689">
    <property type="component" value="Unassembled WGS sequence"/>
</dbReference>
<comment type="function">
    <text evidence="1">Kinase involved in the biosynthesis of the core oligosaccharide region of lipopolysaccharide (LPS). Catalyzes the phosphorylation of heptose I (HepI), the first heptose added to the Kdo2-lipid A module.</text>
</comment>
<dbReference type="AlphaFoldDB" id="A0A9D7K2C7"/>
<dbReference type="NCBIfam" id="NF011703">
    <property type="entry name" value="PRK15123.1"/>
    <property type="match status" value="1"/>
</dbReference>
<name>A0A9D7K2C7_9PROT</name>
<dbReference type="GO" id="GO:0005524">
    <property type="term" value="F:ATP binding"/>
    <property type="evidence" value="ECO:0007669"/>
    <property type="project" value="UniProtKB-UniRule"/>
</dbReference>
<reference evidence="3" key="1">
    <citation type="submission" date="2020-10" db="EMBL/GenBank/DDBJ databases">
        <title>Connecting structure to function with the recovery of over 1000 high-quality activated sludge metagenome-assembled genomes encoding full-length rRNA genes using long-read sequencing.</title>
        <authorList>
            <person name="Singleton C.M."/>
            <person name="Petriglieri F."/>
            <person name="Kristensen J.M."/>
            <person name="Kirkegaard R.H."/>
            <person name="Michaelsen T.Y."/>
            <person name="Andersen M.H."/>
            <person name="Karst S.M."/>
            <person name="Dueholm M.S."/>
            <person name="Nielsen P.H."/>
            <person name="Albertsen M."/>
        </authorList>
    </citation>
    <scope>NUCLEOTIDE SEQUENCE</scope>
    <source>
        <strain evidence="3">Hirt_18-Q3-R61-65_BATAC.395</strain>
    </source>
</reference>
<keyword evidence="1 3" id="KW-0808">Transferase</keyword>
<dbReference type="InterPro" id="IPR017172">
    <property type="entry name" value="Lsacc_core_hep_kinase_RfaP"/>
</dbReference>
<gene>
    <name evidence="3" type="primary">rfaP</name>
    <name evidence="3" type="ORF">IPL58_08250</name>
</gene>
<comment type="caution">
    <text evidence="3">The sequence shown here is derived from an EMBL/GenBank/DDBJ whole genome shotgun (WGS) entry which is preliminary data.</text>
</comment>
<accession>A0A9D7K2C7</accession>
<protein>
    <recommendedName>
        <fullName evidence="1">Lipopolysaccharide core heptose(I) kinase</fullName>
        <ecNumber evidence="1">2.7.1.-</ecNumber>
    </recommendedName>
</protein>
<dbReference type="EC" id="2.7.1.-" evidence="1"/>
<dbReference type="InterPro" id="IPR011009">
    <property type="entry name" value="Kinase-like_dom_sf"/>
</dbReference>
<dbReference type="GO" id="GO:0009244">
    <property type="term" value="P:lipopolysaccharide core region biosynthetic process"/>
    <property type="evidence" value="ECO:0007669"/>
    <property type="project" value="UniProtKB-UniRule"/>
</dbReference>
<comment type="pathway">
    <text evidence="1">Bacterial outer membrane biogenesis; LPS core biosynthesis.</text>
</comment>
<comment type="similarity">
    <text evidence="1">Belongs to the protein kinase superfamily. KdkA/rfaP family.</text>
</comment>
<evidence type="ECO:0000313" key="4">
    <source>
        <dbReference type="Proteomes" id="UP000886689"/>
    </source>
</evidence>
<organism evidence="3 4">
    <name type="scientific">Candidatus Proximibacter danicus</name>
    <dbReference type="NCBI Taxonomy" id="2954365"/>
    <lineage>
        <taxon>Bacteria</taxon>
        <taxon>Pseudomonadati</taxon>
        <taxon>Pseudomonadota</taxon>
        <taxon>Betaproteobacteria</taxon>
        <taxon>Candidatus Proximibacter</taxon>
    </lineage>
</organism>
<evidence type="ECO:0000256" key="1">
    <source>
        <dbReference type="PIRNR" id="PIRNR037318"/>
    </source>
</evidence>
<dbReference type="GO" id="GO:0016301">
    <property type="term" value="F:kinase activity"/>
    <property type="evidence" value="ECO:0007669"/>
    <property type="project" value="UniProtKB-UniRule"/>
</dbReference>
<feature type="active site" evidence="2">
    <location>
        <position position="170"/>
    </location>
</feature>
<evidence type="ECO:0000256" key="2">
    <source>
        <dbReference type="PIRSR" id="PIRSR037318-50"/>
    </source>
</evidence>
<dbReference type="SUPFAM" id="SSF56112">
    <property type="entry name" value="Protein kinase-like (PK-like)"/>
    <property type="match status" value="1"/>
</dbReference>
<dbReference type="EMBL" id="JADJUC010000007">
    <property type="protein sequence ID" value="MBK8524109.1"/>
    <property type="molecule type" value="Genomic_DNA"/>
</dbReference>